<protein>
    <submittedName>
        <fullName evidence="2">Uncharacterized protein</fullName>
    </submittedName>
</protein>
<keyword evidence="1" id="KW-0812">Transmembrane</keyword>
<gene>
    <name evidence="2" type="ORF">MNB_SM-3-651</name>
</gene>
<keyword evidence="1" id="KW-1133">Transmembrane helix</keyword>
<feature type="transmembrane region" description="Helical" evidence="1">
    <location>
        <begin position="37"/>
        <end position="57"/>
    </location>
</feature>
<evidence type="ECO:0000256" key="1">
    <source>
        <dbReference type="SAM" id="Phobius"/>
    </source>
</evidence>
<dbReference type="EMBL" id="FPHP01000041">
    <property type="protein sequence ID" value="SFV75466.1"/>
    <property type="molecule type" value="Genomic_DNA"/>
</dbReference>
<accession>A0A1W1D4X2</accession>
<reference evidence="2" key="1">
    <citation type="submission" date="2016-10" db="EMBL/GenBank/DDBJ databases">
        <authorList>
            <person name="de Groot N.N."/>
        </authorList>
    </citation>
    <scope>NUCLEOTIDE SEQUENCE</scope>
</reference>
<proteinExistence type="predicted"/>
<evidence type="ECO:0000313" key="2">
    <source>
        <dbReference type="EMBL" id="SFV75466.1"/>
    </source>
</evidence>
<keyword evidence="1" id="KW-0472">Membrane</keyword>
<feature type="transmembrane region" description="Helical" evidence="1">
    <location>
        <begin position="6"/>
        <end position="25"/>
    </location>
</feature>
<dbReference type="AlphaFoldDB" id="A0A1W1D4X2"/>
<name>A0A1W1D4X2_9ZZZZ</name>
<organism evidence="2">
    <name type="scientific">hydrothermal vent metagenome</name>
    <dbReference type="NCBI Taxonomy" id="652676"/>
    <lineage>
        <taxon>unclassified sequences</taxon>
        <taxon>metagenomes</taxon>
        <taxon>ecological metagenomes</taxon>
    </lineage>
</organism>
<sequence length="96" mass="11740">MLYVPLVFFALTQLFASMHYILYLFNEALFFLFQRENLSSVHKIFLGVYLLFLYGIYTTFEEQRYYFYLWLNIEDSVIYMKHSVVLILNFLHLLLL</sequence>